<dbReference type="EMBL" id="FTMI01000008">
    <property type="protein sequence ID" value="SIQ79795.1"/>
    <property type="molecule type" value="Genomic_DNA"/>
</dbReference>
<dbReference type="Pfam" id="PF23235">
    <property type="entry name" value="WHD_3rd_Lhr"/>
    <property type="match status" value="1"/>
</dbReference>
<dbReference type="InterPro" id="IPR014001">
    <property type="entry name" value="Helicase_ATP-bd"/>
</dbReference>
<dbReference type="InterPro" id="IPR027417">
    <property type="entry name" value="P-loop_NTPase"/>
</dbReference>
<accession>A0A1N6VPP4</accession>
<dbReference type="InterPro" id="IPR036390">
    <property type="entry name" value="WH_DNA-bd_sf"/>
</dbReference>
<dbReference type="GO" id="GO:0003677">
    <property type="term" value="F:DNA binding"/>
    <property type="evidence" value="ECO:0007669"/>
    <property type="project" value="UniProtKB-KW"/>
</dbReference>
<evidence type="ECO:0000256" key="6">
    <source>
        <dbReference type="ARBA" id="ARBA00023125"/>
    </source>
</evidence>
<organism evidence="12 13">
    <name type="scientific">Cellulosimicrobium aquatile</name>
    <dbReference type="NCBI Taxonomy" id="1612203"/>
    <lineage>
        <taxon>Bacteria</taxon>
        <taxon>Bacillati</taxon>
        <taxon>Actinomycetota</taxon>
        <taxon>Actinomycetes</taxon>
        <taxon>Micrococcales</taxon>
        <taxon>Promicromonosporaceae</taxon>
        <taxon>Cellulosimicrobium</taxon>
    </lineage>
</organism>
<dbReference type="InterPro" id="IPR055368">
    <property type="entry name" value="WH3_Lhr"/>
</dbReference>
<keyword evidence="13" id="KW-1185">Reference proteome</keyword>
<dbReference type="SUPFAM" id="SSF52540">
    <property type="entry name" value="P-loop containing nucleoside triphosphate hydrolases"/>
    <property type="match status" value="1"/>
</dbReference>
<dbReference type="Pfam" id="PF19306">
    <property type="entry name" value="WHD_Lhr"/>
    <property type="match status" value="1"/>
</dbReference>
<evidence type="ECO:0000256" key="4">
    <source>
        <dbReference type="ARBA" id="ARBA00022806"/>
    </source>
</evidence>
<feature type="compositionally biased region" description="Gly residues" evidence="9">
    <location>
        <begin position="1549"/>
        <end position="1560"/>
    </location>
</feature>
<evidence type="ECO:0000313" key="12">
    <source>
        <dbReference type="EMBL" id="SIQ79795.1"/>
    </source>
</evidence>
<evidence type="ECO:0000256" key="5">
    <source>
        <dbReference type="ARBA" id="ARBA00022840"/>
    </source>
</evidence>
<evidence type="ECO:0000256" key="3">
    <source>
        <dbReference type="ARBA" id="ARBA00022801"/>
    </source>
</evidence>
<keyword evidence="6" id="KW-0238">DNA-binding</keyword>
<feature type="region of interest" description="Disordered" evidence="9">
    <location>
        <begin position="1540"/>
        <end position="1569"/>
    </location>
</feature>
<dbReference type="PANTHER" id="PTHR47962:SF5">
    <property type="entry name" value="ATP-DEPENDENT HELICASE LHR-RELATED"/>
    <property type="match status" value="1"/>
</dbReference>
<keyword evidence="2" id="KW-0227">DNA damage</keyword>
<dbReference type="InterPro" id="IPR055369">
    <property type="entry name" value="WH2_Lhr"/>
</dbReference>
<keyword evidence="7" id="KW-0234">DNA repair</keyword>
<dbReference type="Pfam" id="PF08494">
    <property type="entry name" value="DEAD_assoc"/>
    <property type="match status" value="1"/>
</dbReference>
<dbReference type="GO" id="GO:0016887">
    <property type="term" value="F:ATP hydrolysis activity"/>
    <property type="evidence" value="ECO:0007669"/>
    <property type="project" value="TreeGrafter"/>
</dbReference>
<dbReference type="PROSITE" id="PS51194">
    <property type="entry name" value="HELICASE_CTER"/>
    <property type="match status" value="1"/>
</dbReference>
<dbReference type="CDD" id="cd18796">
    <property type="entry name" value="SF2_C_LHR"/>
    <property type="match status" value="1"/>
</dbReference>
<dbReference type="Pfam" id="PF23234">
    <property type="entry name" value="WHD_4th_Lhr"/>
    <property type="match status" value="1"/>
</dbReference>
<evidence type="ECO:0000259" key="10">
    <source>
        <dbReference type="PROSITE" id="PS51192"/>
    </source>
</evidence>
<dbReference type="PANTHER" id="PTHR47962">
    <property type="entry name" value="ATP-DEPENDENT HELICASE LHR-RELATED-RELATED"/>
    <property type="match status" value="1"/>
</dbReference>
<keyword evidence="8" id="KW-0413">Isomerase</keyword>
<feature type="compositionally biased region" description="Low complexity" evidence="9">
    <location>
        <begin position="1495"/>
        <end position="1511"/>
    </location>
</feature>
<dbReference type="InterPro" id="IPR052511">
    <property type="entry name" value="ATP-dep_Helicase"/>
</dbReference>
<feature type="domain" description="Helicase ATP-binding" evidence="10">
    <location>
        <begin position="41"/>
        <end position="240"/>
    </location>
</feature>
<dbReference type="InterPro" id="IPR001650">
    <property type="entry name" value="Helicase_C-like"/>
</dbReference>
<keyword evidence="5" id="KW-0067">ATP-binding</keyword>
<dbReference type="GO" id="GO:0005524">
    <property type="term" value="F:ATP binding"/>
    <property type="evidence" value="ECO:0007669"/>
    <property type="project" value="UniProtKB-KW"/>
</dbReference>
<dbReference type="SMART" id="SM00490">
    <property type="entry name" value="HELICc"/>
    <property type="match status" value="1"/>
</dbReference>
<protein>
    <submittedName>
        <fullName evidence="12">ATP dependent helicase, Lhr family</fullName>
    </submittedName>
</protein>
<evidence type="ECO:0000256" key="1">
    <source>
        <dbReference type="ARBA" id="ARBA00022741"/>
    </source>
</evidence>
<reference evidence="13" key="1">
    <citation type="submission" date="2017-01" db="EMBL/GenBank/DDBJ databases">
        <authorList>
            <person name="Varghese N."/>
            <person name="Submissions S."/>
        </authorList>
    </citation>
    <scope>NUCLEOTIDE SEQUENCE [LARGE SCALE GENOMIC DNA]</scope>
    <source>
        <strain evidence="13">3bp</strain>
    </source>
</reference>
<dbReference type="Pfam" id="PF23236">
    <property type="entry name" value="WHD_2nd_Lhr"/>
    <property type="match status" value="1"/>
</dbReference>
<dbReference type="InterPro" id="IPR055367">
    <property type="entry name" value="WH4_Lhr"/>
</dbReference>
<evidence type="ECO:0000313" key="13">
    <source>
        <dbReference type="Proteomes" id="UP000186235"/>
    </source>
</evidence>
<dbReference type="GO" id="GO:0006281">
    <property type="term" value="P:DNA repair"/>
    <property type="evidence" value="ECO:0007669"/>
    <property type="project" value="UniProtKB-KW"/>
</dbReference>
<evidence type="ECO:0000256" key="9">
    <source>
        <dbReference type="SAM" id="MobiDB-lite"/>
    </source>
</evidence>
<dbReference type="InterPro" id="IPR013701">
    <property type="entry name" value="Lhr-like_DEAD/DEAH_assoc"/>
</dbReference>
<sequence length="1663" mass="175757">MGGHPQNGRVTSDPLARFAAPTRAWFSGAFDAPTAAQAGAWEAVSSDRHALVVAPTGSGKTLAAFLWSLDRILAAPPEEAPAREARCRVVYVSPLKALAADVERNLRSPLAGIRQAAVRLGLDVPDVVVGTRTGDTPTSERRRLATHPPDILITTPESLFLVLTSQARAGLVGVETVIVDEIHAVAGTKRGAHLAVSLERLDALLEAHERPPAQRVGLSATVRPVEAVATFLGGHRPEAEGGREVVVVQPPSSKRIEVDVVVPVPDLSDLGTAALVPDAGSRSDGGLPPLPPGERDLTGPATSRPTGAPDVRPPRPSVWPHVEERVVDLVTDHRSTLVFTNSRRGAERLTARMNELWAERQGEDVLDPGTVTAAQVQAQSGASSGVEPVIARAHHGSMSRAERTRTETELKDGRLPAVVATSSLELGIDMGAVDLVVQVGAPPSVASGLQRIGRAGHQVGAVSHGVVFPTHRGDLVPSAVVAERMRSGGIEELHVLANPLDVLAQQVVAMVAVDEWTVAELATLVRRSEPYAHLGDASLHAVLDMLAGRYPSEDFGELRARIVWDRASGRLTGRPGALRLAATSGGTIPDRGMYGVFLATDAGTGTVAGDPDTAGGRAPRGGKRVGELDEEMVYESRVGDTFTLGSSTWRIEDITPDRVLVTPAPGIPGRLPFWKGDSPGRPAELGRALGAWVRETDALAATDPDAATDRLRTAGLDAWASDNLLAYLREQRDATGRVPDDRTVVVERFRDELGDWRVVVHSPYGAKVHAPWALVLAARLRERYGVDAAAMHADDGIVLRLPDTGDSWLEGATDGSGGLCGDAPVVGVEDLLLDPDDVLDAVRDELGGSVMFASRFREAAARALLLPRRRPDRRQPLWQQRQRSAQLLSVASEYPEFPIVLEAARECLQDDFDVAALTDLMRDLAAGRVRLVEVTTPTPSPFAQSLLFGYTAQFLYDGDAPLAERRAAALSLDPTLLAELLGGDGVAAQLADLLDPAQIERTEAELGALAPERQARHAEDVWDVLRRLGPLTEAEVAARTREDVRADVAAWLRELEAARRIMPVRLAGVAPERAQQWAVVEDAGRLRDALGVALPVGIPEVFTEPVPDPLGDLVRRHARTHGPFTAADLAARLGLGVAVVVQTLERLEAARLVVRGRLRPEAIGGTGDDWCDAEVLRVLRRRSLAALRAEVEPVPAETLGVFLPRWQGLGALRGVDGLLRVVEQLSGAAVPASALETLVLPARVSDYTPTMLDELTTTGEVVWCGHAPLPGSGGGDGLVSLHLAEWAPLTLPDPGPAPQTGLHATLLDLLEGSGGYFLPRLAERAGAETVPTLEALWDLVWSGHVTNDGLGSLRARLGAAGGTHRAPRAPARARPLARGRFAGLRPPTSPETVLRGGAGRWSALPPREPDPTRRAHALARVLLDRHGVLTRAVAPAEGVAGSFRAVYRVLSELEATGAARRGYFVEHLGGSQFALPGAVDQLRTDAQDRERALEADAAAAATDPFAPLPDARTSRGGPRPGAVLLAATDPANPYGAALPWPARPSTGPGAPGTDGTTGEGSRGHRPGRKAGAVVVLSDGDLALYVERGGRSVLSFVDGPRLAEASAALVRAVRAGTLGKIVVQRVDGVEALAGAGTTRTPADDAVRALLDAGFRATPRGLRAA</sequence>
<feature type="region of interest" description="Disordered" evidence="9">
    <location>
        <begin position="1486"/>
        <end position="1521"/>
    </location>
</feature>
<dbReference type="PROSITE" id="PS51192">
    <property type="entry name" value="HELICASE_ATP_BIND_1"/>
    <property type="match status" value="1"/>
</dbReference>
<proteinExistence type="predicted"/>
<feature type="region of interest" description="Disordered" evidence="9">
    <location>
        <begin position="273"/>
        <end position="317"/>
    </location>
</feature>
<keyword evidence="3" id="KW-0378">Hydrolase</keyword>
<evidence type="ECO:0000256" key="8">
    <source>
        <dbReference type="ARBA" id="ARBA00023235"/>
    </source>
</evidence>
<dbReference type="Pfam" id="PF00270">
    <property type="entry name" value="DEAD"/>
    <property type="match status" value="1"/>
</dbReference>
<keyword evidence="4 12" id="KW-0347">Helicase</keyword>
<dbReference type="Gene3D" id="3.40.50.300">
    <property type="entry name" value="P-loop containing nucleotide triphosphate hydrolases"/>
    <property type="match status" value="2"/>
</dbReference>
<dbReference type="InterPro" id="IPR011545">
    <property type="entry name" value="DEAD/DEAH_box_helicase_dom"/>
</dbReference>
<feature type="region of interest" description="Disordered" evidence="9">
    <location>
        <begin position="1380"/>
        <end position="1411"/>
    </location>
</feature>
<keyword evidence="1" id="KW-0547">Nucleotide-binding</keyword>
<gene>
    <name evidence="12" type="ORF">SAMN05518682_3658</name>
</gene>
<evidence type="ECO:0000259" key="11">
    <source>
        <dbReference type="PROSITE" id="PS51194"/>
    </source>
</evidence>
<evidence type="ECO:0000256" key="7">
    <source>
        <dbReference type="ARBA" id="ARBA00023204"/>
    </source>
</evidence>
<dbReference type="SUPFAM" id="SSF46785">
    <property type="entry name" value="Winged helix' DNA-binding domain"/>
    <property type="match status" value="1"/>
</dbReference>
<dbReference type="SMART" id="SM00487">
    <property type="entry name" value="DEXDc"/>
    <property type="match status" value="1"/>
</dbReference>
<evidence type="ECO:0000256" key="2">
    <source>
        <dbReference type="ARBA" id="ARBA00022763"/>
    </source>
</evidence>
<name>A0A1N6VPP4_9MICO</name>
<dbReference type="GO" id="GO:0004386">
    <property type="term" value="F:helicase activity"/>
    <property type="evidence" value="ECO:0007669"/>
    <property type="project" value="UniProtKB-KW"/>
</dbReference>
<dbReference type="Pfam" id="PF00271">
    <property type="entry name" value="Helicase_C"/>
    <property type="match status" value="1"/>
</dbReference>
<dbReference type="Proteomes" id="UP000186235">
    <property type="component" value="Unassembled WGS sequence"/>
</dbReference>
<dbReference type="InterPro" id="IPR045628">
    <property type="entry name" value="Lhr_WH_dom"/>
</dbReference>
<feature type="domain" description="Helicase C-terminal" evidence="11">
    <location>
        <begin position="321"/>
        <end position="501"/>
    </location>
</feature>